<dbReference type="Pfam" id="PF07690">
    <property type="entry name" value="MFS_1"/>
    <property type="match status" value="1"/>
</dbReference>
<feature type="transmembrane region" description="Helical" evidence="4">
    <location>
        <begin position="160"/>
        <end position="182"/>
    </location>
</feature>
<gene>
    <name evidence="6" type="ORF">ACFPP7_03260</name>
</gene>
<protein>
    <submittedName>
        <fullName evidence="6">MFS transporter</fullName>
    </submittedName>
</protein>
<dbReference type="InterPro" id="IPR020846">
    <property type="entry name" value="MFS_dom"/>
</dbReference>
<dbReference type="EMBL" id="JBHSMX010000008">
    <property type="protein sequence ID" value="MFC5519934.1"/>
    <property type="molecule type" value="Genomic_DNA"/>
</dbReference>
<comment type="caution">
    <text evidence="6">The sequence shown here is derived from an EMBL/GenBank/DDBJ whole genome shotgun (WGS) entry which is preliminary data.</text>
</comment>
<dbReference type="PROSITE" id="PS50850">
    <property type="entry name" value="MFS"/>
    <property type="match status" value="1"/>
</dbReference>
<evidence type="ECO:0000256" key="1">
    <source>
        <dbReference type="ARBA" id="ARBA00022692"/>
    </source>
</evidence>
<evidence type="ECO:0000313" key="7">
    <source>
        <dbReference type="Proteomes" id="UP001596084"/>
    </source>
</evidence>
<dbReference type="InterPro" id="IPR036259">
    <property type="entry name" value="MFS_trans_sf"/>
</dbReference>
<dbReference type="RefSeq" id="WP_068833760.1">
    <property type="nucleotide sequence ID" value="NZ_JBHSMX010000008.1"/>
</dbReference>
<feature type="transmembrane region" description="Helical" evidence="4">
    <location>
        <begin position="369"/>
        <end position="389"/>
    </location>
</feature>
<keyword evidence="3 4" id="KW-0472">Membrane</keyword>
<organism evidence="6 7">
    <name type="scientific">Polaromonas jejuensis</name>
    <dbReference type="NCBI Taxonomy" id="457502"/>
    <lineage>
        <taxon>Bacteria</taxon>
        <taxon>Pseudomonadati</taxon>
        <taxon>Pseudomonadota</taxon>
        <taxon>Betaproteobacteria</taxon>
        <taxon>Burkholderiales</taxon>
        <taxon>Comamonadaceae</taxon>
        <taxon>Polaromonas</taxon>
    </lineage>
</organism>
<feature type="transmembrane region" description="Helical" evidence="4">
    <location>
        <begin position="304"/>
        <end position="327"/>
    </location>
</feature>
<feature type="transmembrane region" description="Helical" evidence="4">
    <location>
        <begin position="70"/>
        <end position="92"/>
    </location>
</feature>
<evidence type="ECO:0000259" key="5">
    <source>
        <dbReference type="PROSITE" id="PS50850"/>
    </source>
</evidence>
<dbReference type="InterPro" id="IPR011701">
    <property type="entry name" value="MFS"/>
</dbReference>
<keyword evidence="1 4" id="KW-0812">Transmembrane</keyword>
<feature type="transmembrane region" description="Helical" evidence="4">
    <location>
        <begin position="12"/>
        <end position="33"/>
    </location>
</feature>
<dbReference type="Proteomes" id="UP001596084">
    <property type="component" value="Unassembled WGS sequence"/>
</dbReference>
<accession>A0ABW0Q6N1</accession>
<dbReference type="PANTHER" id="PTHR23527">
    <property type="entry name" value="BLL3282 PROTEIN"/>
    <property type="match status" value="1"/>
</dbReference>
<feature type="transmembrane region" description="Helical" evidence="4">
    <location>
        <begin position="339"/>
        <end position="363"/>
    </location>
</feature>
<evidence type="ECO:0000313" key="6">
    <source>
        <dbReference type="EMBL" id="MFC5519934.1"/>
    </source>
</evidence>
<name>A0ABW0Q6N1_9BURK</name>
<evidence type="ECO:0000256" key="3">
    <source>
        <dbReference type="ARBA" id="ARBA00023136"/>
    </source>
</evidence>
<keyword evidence="7" id="KW-1185">Reference proteome</keyword>
<dbReference type="PANTHER" id="PTHR23527:SF1">
    <property type="entry name" value="BLL3282 PROTEIN"/>
    <property type="match status" value="1"/>
</dbReference>
<evidence type="ECO:0000256" key="4">
    <source>
        <dbReference type="SAM" id="Phobius"/>
    </source>
</evidence>
<proteinExistence type="predicted"/>
<sequence>MASAIARTLPAMMAVQAVVAMGTFALSVLAPQLGVDVQALGLLGSVLFGIGALSSLATGRLIRCVGDLQLAALCMVAVMLAMLCLTGDAMGIGPSRWSLWPAVLLLGLAFGPETPASASVLARITPLARRPWIFSVRQTGNQIGAMTGSLALPTLLLQHAAWPFALVASLALCVGLWCISLVRRDGGAVTTLGVGGTGGISGLRDVMESPLLRLLTATMLVYMAAQVCLNFFVMCHAVHHWQLRIPAAAGWVALMQAAGLVGRLLWGRVAQRPGLSTVQLLGGLGLLMGLAGLLLFLWPATPPSIALAVLLVLTGLSASGWNGVMVAEVARIAGPARAGAVTGAVLLFGYSGLALAPLCFAAVGAALGTGAAFVGLLTMTCVMGTCLLLRR</sequence>
<dbReference type="SUPFAM" id="SSF103473">
    <property type="entry name" value="MFS general substrate transporter"/>
    <property type="match status" value="1"/>
</dbReference>
<feature type="transmembrane region" description="Helical" evidence="4">
    <location>
        <begin position="245"/>
        <end position="266"/>
    </location>
</feature>
<dbReference type="InterPro" id="IPR052952">
    <property type="entry name" value="MFS-Transporter"/>
</dbReference>
<evidence type="ECO:0000256" key="2">
    <source>
        <dbReference type="ARBA" id="ARBA00022989"/>
    </source>
</evidence>
<reference evidence="7" key="1">
    <citation type="journal article" date="2019" name="Int. J. Syst. Evol. Microbiol.">
        <title>The Global Catalogue of Microorganisms (GCM) 10K type strain sequencing project: providing services to taxonomists for standard genome sequencing and annotation.</title>
        <authorList>
            <consortium name="The Broad Institute Genomics Platform"/>
            <consortium name="The Broad Institute Genome Sequencing Center for Infectious Disease"/>
            <person name="Wu L."/>
            <person name="Ma J."/>
        </authorList>
    </citation>
    <scope>NUCLEOTIDE SEQUENCE [LARGE SCALE GENOMIC DNA]</scope>
    <source>
        <strain evidence="7">CGMCC 4.7277</strain>
    </source>
</reference>
<dbReference type="Gene3D" id="1.20.1250.20">
    <property type="entry name" value="MFS general substrate transporter like domains"/>
    <property type="match status" value="2"/>
</dbReference>
<feature type="transmembrane region" description="Helical" evidence="4">
    <location>
        <begin position="278"/>
        <end position="298"/>
    </location>
</feature>
<feature type="transmembrane region" description="Helical" evidence="4">
    <location>
        <begin position="39"/>
        <end position="58"/>
    </location>
</feature>
<feature type="transmembrane region" description="Helical" evidence="4">
    <location>
        <begin position="211"/>
        <end position="233"/>
    </location>
</feature>
<feature type="domain" description="Major facilitator superfamily (MFS) profile" evidence="5">
    <location>
        <begin position="1"/>
        <end position="391"/>
    </location>
</feature>
<keyword evidence="2 4" id="KW-1133">Transmembrane helix</keyword>